<comment type="similarity">
    <text evidence="1 5">Belongs to the glycosyl hydrolase 28 family.</text>
</comment>
<name>A0A191XSY5_EXTTI</name>
<keyword evidence="6" id="KW-0732">Signal</keyword>
<dbReference type="EMBL" id="KT921919">
    <property type="protein sequence ID" value="ANJ43592.1"/>
    <property type="molecule type" value="mRNA"/>
</dbReference>
<evidence type="ECO:0000256" key="1">
    <source>
        <dbReference type="ARBA" id="ARBA00008834"/>
    </source>
</evidence>
<dbReference type="PANTHER" id="PTHR31339">
    <property type="entry name" value="PECTIN LYASE-RELATED"/>
    <property type="match status" value="1"/>
</dbReference>
<evidence type="ECO:0000256" key="2">
    <source>
        <dbReference type="ARBA" id="ARBA00022801"/>
    </source>
</evidence>
<evidence type="ECO:0000313" key="7">
    <source>
        <dbReference type="EMBL" id="ANJ43592.1"/>
    </source>
</evidence>
<dbReference type="InterPro" id="IPR000743">
    <property type="entry name" value="Glyco_hydro_28"/>
</dbReference>
<dbReference type="PROSITE" id="PS00502">
    <property type="entry name" value="POLYGALACTURONASE"/>
    <property type="match status" value="1"/>
</dbReference>
<evidence type="ECO:0000256" key="3">
    <source>
        <dbReference type="ARBA" id="ARBA00023295"/>
    </source>
</evidence>
<proteinExistence type="evidence at transcript level"/>
<dbReference type="SUPFAM" id="SSF51126">
    <property type="entry name" value="Pectin lyase-like"/>
    <property type="match status" value="1"/>
</dbReference>
<feature type="signal peptide" evidence="6">
    <location>
        <begin position="1"/>
        <end position="24"/>
    </location>
</feature>
<feature type="active site" evidence="4">
    <location>
        <position position="270"/>
    </location>
</feature>
<dbReference type="InterPro" id="IPR006626">
    <property type="entry name" value="PbH1"/>
</dbReference>
<evidence type="ECO:0000256" key="6">
    <source>
        <dbReference type="SAM" id="SignalP"/>
    </source>
</evidence>
<accession>A0A191XSY5</accession>
<protein>
    <submittedName>
        <fullName evidence="7">Glycoside hydrolase family 28</fullName>
    </submittedName>
</protein>
<dbReference type="InterPro" id="IPR011050">
    <property type="entry name" value="Pectin_lyase_fold/virulence"/>
</dbReference>
<organism evidence="7">
    <name type="scientific">Extatosoma tiaratum</name>
    <name type="common">Giant prickly stick insect</name>
    <name type="synonym">Phasma tiaratum</name>
    <dbReference type="NCBI Taxonomy" id="7024"/>
    <lineage>
        <taxon>Eukaryota</taxon>
        <taxon>Metazoa</taxon>
        <taxon>Ecdysozoa</taxon>
        <taxon>Arthropoda</taxon>
        <taxon>Hexapoda</taxon>
        <taxon>Insecta</taxon>
        <taxon>Pterygota</taxon>
        <taxon>Neoptera</taxon>
        <taxon>Polyneoptera</taxon>
        <taxon>Phasmatodea</taxon>
        <taxon>Verophasmatodea</taxon>
        <taxon>Anareolatae</taxon>
        <taxon>Phasmatidae</taxon>
        <taxon>Tropidoderinae</taxon>
        <taxon>Extatosoma</taxon>
    </lineage>
</organism>
<keyword evidence="2 5" id="KW-0378">Hydrolase</keyword>
<dbReference type="GO" id="GO:0004650">
    <property type="term" value="F:polygalacturonase activity"/>
    <property type="evidence" value="ECO:0007669"/>
    <property type="project" value="InterPro"/>
</dbReference>
<dbReference type="Pfam" id="PF00295">
    <property type="entry name" value="Glyco_hydro_28"/>
    <property type="match status" value="1"/>
</dbReference>
<dbReference type="PANTHER" id="PTHR31339:SF9">
    <property type="entry name" value="PLASMIN AND FIBRONECTIN-BINDING PROTEIN A"/>
    <property type="match status" value="1"/>
</dbReference>
<evidence type="ECO:0000256" key="4">
    <source>
        <dbReference type="PROSITE-ProRule" id="PRU10052"/>
    </source>
</evidence>
<evidence type="ECO:0000256" key="5">
    <source>
        <dbReference type="RuleBase" id="RU361169"/>
    </source>
</evidence>
<dbReference type="InterPro" id="IPR051801">
    <property type="entry name" value="GH28_Enzymes"/>
</dbReference>
<sequence length="413" mass="43688">MLWQSSINFAAAATVLLLVRVGYAKDLRTVTEPKTPQSCTTLKATSGDETKTIQKALDSCAKGKAVELSSGTFYSGPLTIPSGISLVVDSGATLKALPNPSLYDVGGKTCGTLDDHGVGCKPFITIRGATGSGIYGKGVIDGQGGETMTGKSESWWKLAADAKKKNNFQNNPRLIQINDSVDITLYQITLKNSPFYHVSTSKTYGLTVWGITINTPSTARNTDGVDPMGTQNVTIAHCSISTGDDNVAIKAMDAPSRHISVLNNHFGTGHGMSVGSEITYGGSDITVSGLTLDGTTNGLRIKSNTFRGGLVTGVSYTNVCMQEVKHPILLDMEYGKVTGNLTPEFKNITFSNVKVLTKGTFTFDGLSDAKPVEATMKDVHIKKGSKWITNHAKITGTWAEDVTGTACGNAGNN</sequence>
<dbReference type="AlphaFoldDB" id="A0A191XSY5"/>
<dbReference type="InterPro" id="IPR012334">
    <property type="entry name" value="Pectin_lyas_fold"/>
</dbReference>
<reference evidence="7" key="1">
    <citation type="journal article" date="2016" name="Sci. Rep.">
        <title>Horizontal Gene Transfer of Pectinases from Bacteria Preceded the Diversification of Stick and Leaf Insects.</title>
        <authorList>
            <person name="Shelomi M."/>
            <person name="Danchin E.G."/>
            <person name="Heckel D."/>
            <person name="Wipfler B."/>
            <person name="Bradler S."/>
            <person name="Zhou X."/>
            <person name="Pauchet Y."/>
        </authorList>
    </citation>
    <scope>NUCLEOTIDE SEQUENCE</scope>
    <source>
        <strain evidence="7">ETI7</strain>
        <tissue evidence="7">Midgut</tissue>
    </source>
</reference>
<dbReference type="GO" id="GO:0005975">
    <property type="term" value="P:carbohydrate metabolic process"/>
    <property type="evidence" value="ECO:0007669"/>
    <property type="project" value="InterPro"/>
</dbReference>
<keyword evidence="3 5" id="KW-0326">Glycosidase</keyword>
<feature type="chain" id="PRO_5008249561" evidence="6">
    <location>
        <begin position="25"/>
        <end position="413"/>
    </location>
</feature>
<dbReference type="SMART" id="SM00710">
    <property type="entry name" value="PbH1"/>
    <property type="match status" value="4"/>
</dbReference>
<dbReference type="Gene3D" id="2.160.20.10">
    <property type="entry name" value="Single-stranded right-handed beta-helix, Pectin lyase-like"/>
    <property type="match status" value="1"/>
</dbReference>